<keyword evidence="5" id="KW-0325">Glycoprotein</keyword>
<organism evidence="7 8">
    <name type="scientific">Cordyceps militaris</name>
    <name type="common">Caterpillar fungus</name>
    <name type="synonym">Clavaria militaris</name>
    <dbReference type="NCBI Taxonomy" id="73501"/>
    <lineage>
        <taxon>Eukaryota</taxon>
        <taxon>Fungi</taxon>
        <taxon>Dikarya</taxon>
        <taxon>Ascomycota</taxon>
        <taxon>Pezizomycotina</taxon>
        <taxon>Sordariomycetes</taxon>
        <taxon>Hypocreomycetidae</taxon>
        <taxon>Hypocreales</taxon>
        <taxon>Cordycipitaceae</taxon>
        <taxon>Cordyceps</taxon>
    </lineage>
</organism>
<keyword evidence="6" id="KW-0732">Signal</keyword>
<evidence type="ECO:0000256" key="6">
    <source>
        <dbReference type="RuleBase" id="RU361156"/>
    </source>
</evidence>
<dbReference type="AlphaFoldDB" id="A0A2H4SEA3"/>
<protein>
    <recommendedName>
        <fullName evidence="6">Carboxypeptidase</fullName>
        <ecNumber evidence="6">3.4.16.-</ecNumber>
    </recommendedName>
</protein>
<dbReference type="GO" id="GO:0004185">
    <property type="term" value="F:serine-type carboxypeptidase activity"/>
    <property type="evidence" value="ECO:0007669"/>
    <property type="project" value="UniProtKB-UniRule"/>
</dbReference>
<accession>A0A2H4SEA3</accession>
<keyword evidence="4 6" id="KW-0378">Hydrolase</keyword>
<dbReference type="GO" id="GO:0000324">
    <property type="term" value="C:fungal-type vacuole"/>
    <property type="evidence" value="ECO:0007669"/>
    <property type="project" value="TreeGrafter"/>
</dbReference>
<evidence type="ECO:0000256" key="2">
    <source>
        <dbReference type="ARBA" id="ARBA00022645"/>
    </source>
</evidence>
<gene>
    <name evidence="7" type="ORF">A9K55_008882</name>
</gene>
<dbReference type="PROSITE" id="PS00131">
    <property type="entry name" value="CARBOXYPEPT_SER_SER"/>
    <property type="match status" value="1"/>
</dbReference>
<evidence type="ECO:0000256" key="3">
    <source>
        <dbReference type="ARBA" id="ARBA00022670"/>
    </source>
</evidence>
<dbReference type="PRINTS" id="PR00724">
    <property type="entry name" value="CRBOXYPTASEC"/>
</dbReference>
<reference evidence="7 8" key="1">
    <citation type="journal article" date="2017" name="BMC Genomics">
        <title>Chromosome level assembly and secondary metabolite potential of the parasitic fungus Cordyceps militaris.</title>
        <authorList>
            <person name="Kramer G.J."/>
            <person name="Nodwell J.R."/>
        </authorList>
    </citation>
    <scope>NUCLEOTIDE SEQUENCE [LARGE SCALE GENOMIC DNA]</scope>
    <source>
        <strain evidence="7 8">ATCC 34164</strain>
    </source>
</reference>
<dbReference type="InterPro" id="IPR033124">
    <property type="entry name" value="Ser_caboxypep_his_AS"/>
</dbReference>
<dbReference type="PROSITE" id="PS00560">
    <property type="entry name" value="CARBOXYPEPT_SER_HIS"/>
    <property type="match status" value="1"/>
</dbReference>
<dbReference type="InterPro" id="IPR001563">
    <property type="entry name" value="Peptidase_S10"/>
</dbReference>
<dbReference type="EMBL" id="CP023324">
    <property type="protein sequence ID" value="ATY61448.1"/>
    <property type="molecule type" value="Genomic_DNA"/>
</dbReference>
<dbReference type="Gene3D" id="3.40.50.1820">
    <property type="entry name" value="alpha/beta hydrolase"/>
    <property type="match status" value="1"/>
</dbReference>
<dbReference type="SUPFAM" id="SSF53474">
    <property type="entry name" value="alpha/beta-Hydrolases"/>
    <property type="match status" value="1"/>
</dbReference>
<dbReference type="Proteomes" id="UP000323067">
    <property type="component" value="Chromosome vii"/>
</dbReference>
<keyword evidence="2 6" id="KW-0121">Carboxypeptidase</keyword>
<evidence type="ECO:0000313" key="7">
    <source>
        <dbReference type="EMBL" id="ATY61448.1"/>
    </source>
</evidence>
<dbReference type="Pfam" id="PF00450">
    <property type="entry name" value="Peptidase_S10"/>
    <property type="match status" value="1"/>
</dbReference>
<dbReference type="InterPro" id="IPR018202">
    <property type="entry name" value="Ser_caboxypep_ser_AS"/>
</dbReference>
<feature type="chain" id="PRO_5013984226" description="Carboxypeptidase" evidence="6">
    <location>
        <begin position="20"/>
        <end position="490"/>
    </location>
</feature>
<feature type="signal peptide" evidence="6">
    <location>
        <begin position="1"/>
        <end position="19"/>
    </location>
</feature>
<keyword evidence="3 6" id="KW-0645">Protease</keyword>
<dbReference type="OrthoDB" id="443318at2759"/>
<dbReference type="EC" id="3.4.16.-" evidence="6"/>
<dbReference type="PANTHER" id="PTHR11802:SF453">
    <property type="entry name" value="S1, PUTATIVE-RELATED"/>
    <property type="match status" value="1"/>
</dbReference>
<evidence type="ECO:0000256" key="1">
    <source>
        <dbReference type="ARBA" id="ARBA00009431"/>
    </source>
</evidence>
<dbReference type="VEuPathDB" id="FungiDB:A9K55_008882"/>
<dbReference type="Gene3D" id="1.10.287.410">
    <property type="match status" value="1"/>
</dbReference>
<dbReference type="VEuPathDB" id="FungiDB:CCM_06586"/>
<evidence type="ECO:0000256" key="5">
    <source>
        <dbReference type="ARBA" id="ARBA00023180"/>
    </source>
</evidence>
<evidence type="ECO:0000313" key="8">
    <source>
        <dbReference type="Proteomes" id="UP000323067"/>
    </source>
</evidence>
<evidence type="ECO:0000256" key="4">
    <source>
        <dbReference type="ARBA" id="ARBA00022801"/>
    </source>
</evidence>
<comment type="similarity">
    <text evidence="1 6">Belongs to the peptidase S10 family.</text>
</comment>
<sequence>MRFVPLALTALAGLGAALPQETTNKQYKRTEGDVEYNVFEHAATGTSLKYVSNSGICETTPGVNQYSGYQTVGELPSHRHGQVYTAQASPLMRRQQGDNQNMWWWFFEARSNAKTAPLALWLNGGPGCSSMLGLFQENGPCTFNDGGSQPKLNPYSWNTFANMLYVDQPIGAGFSYGDVNAVDSTPHAAPAVWAMLQAFLTRFPEYRSRDFGLFSESYGGHYGPAFADYFEQQNAAIDAGTLTGEKVHLVALGVNNGWIDPKNQYRAYIDFAVKNQYRPLLSADDAQKYYDDWQNKCAPAYDGCSDDASTNKACARAGNECGLYVESPLEELAQFDVYDIRADSDSFPPSTFVNYITSASVMKAIGATSNFSSCGRSAIGGDDSARSFLAPLSRVIQSNVNVLVWAGDADWICNWMGNYDAVQSIAPQEFVSAAIQPYTVGGKKYGEYKTAGNLNWLRVYDAGHEVPAYQPEAALAAFTSIMSKQSLKAT</sequence>
<dbReference type="GO" id="GO:0006508">
    <property type="term" value="P:proteolysis"/>
    <property type="evidence" value="ECO:0007669"/>
    <property type="project" value="UniProtKB-KW"/>
</dbReference>
<dbReference type="InterPro" id="IPR029058">
    <property type="entry name" value="AB_hydrolase_fold"/>
</dbReference>
<proteinExistence type="inferred from homology"/>
<name>A0A2H4SEA3_CORMI</name>
<dbReference type="PANTHER" id="PTHR11802">
    <property type="entry name" value="SERINE PROTEASE FAMILY S10 SERINE CARBOXYPEPTIDASE"/>
    <property type="match status" value="1"/>
</dbReference>